<gene>
    <name evidence="2" type="ORF">O181_036910</name>
</gene>
<organism evidence="2 3">
    <name type="scientific">Austropuccinia psidii MF-1</name>
    <dbReference type="NCBI Taxonomy" id="1389203"/>
    <lineage>
        <taxon>Eukaryota</taxon>
        <taxon>Fungi</taxon>
        <taxon>Dikarya</taxon>
        <taxon>Basidiomycota</taxon>
        <taxon>Pucciniomycotina</taxon>
        <taxon>Pucciniomycetes</taxon>
        <taxon>Pucciniales</taxon>
        <taxon>Sphaerophragmiaceae</taxon>
        <taxon>Austropuccinia</taxon>
    </lineage>
</organism>
<protein>
    <submittedName>
        <fullName evidence="2">Uncharacterized protein</fullName>
    </submittedName>
</protein>
<dbReference type="EMBL" id="AVOT02014044">
    <property type="protein sequence ID" value="MBW0497195.1"/>
    <property type="molecule type" value="Genomic_DNA"/>
</dbReference>
<dbReference type="Proteomes" id="UP000765509">
    <property type="component" value="Unassembled WGS sequence"/>
</dbReference>
<feature type="region of interest" description="Disordered" evidence="1">
    <location>
        <begin position="42"/>
        <end position="95"/>
    </location>
</feature>
<dbReference type="AlphaFoldDB" id="A0A9Q3D9U7"/>
<keyword evidence="3" id="KW-1185">Reference proteome</keyword>
<comment type="caution">
    <text evidence="2">The sequence shown here is derived from an EMBL/GenBank/DDBJ whole genome shotgun (WGS) entry which is preliminary data.</text>
</comment>
<feature type="compositionally biased region" description="Polar residues" evidence="1">
    <location>
        <begin position="43"/>
        <end position="57"/>
    </location>
</feature>
<evidence type="ECO:0000313" key="2">
    <source>
        <dbReference type="EMBL" id="MBW0497195.1"/>
    </source>
</evidence>
<name>A0A9Q3D9U7_9BASI</name>
<accession>A0A9Q3D9U7</accession>
<feature type="compositionally biased region" description="Pro residues" evidence="1">
    <location>
        <begin position="79"/>
        <end position="90"/>
    </location>
</feature>
<proteinExistence type="predicted"/>
<evidence type="ECO:0000313" key="3">
    <source>
        <dbReference type="Proteomes" id="UP000765509"/>
    </source>
</evidence>
<evidence type="ECO:0000256" key="1">
    <source>
        <dbReference type="SAM" id="MobiDB-lite"/>
    </source>
</evidence>
<sequence length="225" mass="25194">MVTSLLDRREVIIRPMKGGDGKRTFELAPIVTISCHPWDSNAKVKQNQQNPLQQDSPIPSLPCEKPLRQPTPGLKPSQPNEPPIPGPGPSSKPHKEILAFEPEPEVALMQSMEETFAHPATPPSIPCISPKNPTASYPPVSSSPHSHDEACQEYTDLQPTLMIPQAIVHESINRILLEHCQVLHMIPFVDAIHQNEMHWEFWEELNSLLGQALEAYPKEEITRIV</sequence>
<reference evidence="2" key="1">
    <citation type="submission" date="2021-03" db="EMBL/GenBank/DDBJ databases">
        <title>Draft genome sequence of rust myrtle Austropuccinia psidii MF-1, a brazilian biotype.</title>
        <authorList>
            <person name="Quecine M.C."/>
            <person name="Pachon D.M.R."/>
            <person name="Bonatelli M.L."/>
            <person name="Correr F.H."/>
            <person name="Franceschini L.M."/>
            <person name="Leite T.F."/>
            <person name="Margarido G.R.A."/>
            <person name="Almeida C.A."/>
            <person name="Ferrarezi J.A."/>
            <person name="Labate C.A."/>
        </authorList>
    </citation>
    <scope>NUCLEOTIDE SEQUENCE</scope>
    <source>
        <strain evidence="2">MF-1</strain>
    </source>
</reference>